<sequence length="40" mass="4214">MACSMVLQRASPLATTVPREVSITFSAIASMMGSPSKSIR</sequence>
<protein>
    <submittedName>
        <fullName evidence="1">Uncharacterized protein</fullName>
    </submittedName>
</protein>
<reference evidence="1" key="1">
    <citation type="journal article" date="2012" name="PLoS ONE">
        <title>Gene sets for utilization of primary and secondary nutrition supplies in the distal gut of endangered iberian lynx.</title>
        <authorList>
            <person name="Alcaide M."/>
            <person name="Messina E."/>
            <person name="Richter M."/>
            <person name="Bargiela R."/>
            <person name="Peplies J."/>
            <person name="Huws S.A."/>
            <person name="Newbold C.J."/>
            <person name="Golyshin P.N."/>
            <person name="Simon M.A."/>
            <person name="Lopez G."/>
            <person name="Yakimov M.M."/>
            <person name="Ferrer M."/>
        </authorList>
    </citation>
    <scope>NUCLEOTIDE SEQUENCE</scope>
</reference>
<evidence type="ECO:0000313" key="1">
    <source>
        <dbReference type="EMBL" id="EJX01413.1"/>
    </source>
</evidence>
<dbReference type="EMBL" id="AMCI01002970">
    <property type="protein sequence ID" value="EJX01413.1"/>
    <property type="molecule type" value="Genomic_DNA"/>
</dbReference>
<accession>J9GHN6</accession>
<dbReference type="AlphaFoldDB" id="J9GHN6"/>
<name>J9GHN6_9ZZZZ</name>
<gene>
    <name evidence="1" type="ORF">EVA_10483</name>
</gene>
<comment type="caution">
    <text evidence="1">The sequence shown here is derived from an EMBL/GenBank/DDBJ whole genome shotgun (WGS) entry which is preliminary data.</text>
</comment>
<proteinExistence type="predicted"/>
<organism evidence="1">
    <name type="scientific">gut metagenome</name>
    <dbReference type="NCBI Taxonomy" id="749906"/>
    <lineage>
        <taxon>unclassified sequences</taxon>
        <taxon>metagenomes</taxon>
        <taxon>organismal metagenomes</taxon>
    </lineage>
</organism>